<gene>
    <name evidence="1" type="ORF">F5876DRAFT_73073</name>
</gene>
<proteinExistence type="predicted"/>
<organism evidence="1 2">
    <name type="scientific">Lentinula aff. lateritia</name>
    <dbReference type="NCBI Taxonomy" id="2804960"/>
    <lineage>
        <taxon>Eukaryota</taxon>
        <taxon>Fungi</taxon>
        <taxon>Dikarya</taxon>
        <taxon>Basidiomycota</taxon>
        <taxon>Agaricomycotina</taxon>
        <taxon>Agaricomycetes</taxon>
        <taxon>Agaricomycetidae</taxon>
        <taxon>Agaricales</taxon>
        <taxon>Marasmiineae</taxon>
        <taxon>Omphalotaceae</taxon>
        <taxon>Lentinula</taxon>
    </lineage>
</organism>
<comment type="caution">
    <text evidence="1">The sequence shown here is derived from an EMBL/GenBank/DDBJ whole genome shotgun (WGS) entry which is preliminary data.</text>
</comment>
<sequence>MVSVNHTASSSTGDYNALFDSHKVVDVDAHAPAVQEHDYSSYDEFCMMLRIRAGVGFEETHRERSNEMTTTSHLPKKFSYVSNWRANVDASSNLTIMVPPSPLFHSLDPPSSPVASIDPSRLHVTSVPPSSEYETSYHITKEDEGVPPAFHHHHELYDALYTPTLDDDSSTIETSSSLSAMAIGPDPASSKAHIPAPQRTSTASSVTDARTHRTHPRRTVGPTGHNYAKPTRFRNVSSAIRWLPTRIKYSVLSQTAHRGAFRE</sequence>
<evidence type="ECO:0000313" key="2">
    <source>
        <dbReference type="Proteomes" id="UP001163835"/>
    </source>
</evidence>
<keyword evidence="2" id="KW-1185">Reference proteome</keyword>
<evidence type="ECO:0000313" key="1">
    <source>
        <dbReference type="EMBL" id="KAJ3814319.1"/>
    </source>
</evidence>
<name>A0ACC1UCD0_9AGAR</name>
<reference evidence="1" key="1">
    <citation type="submission" date="2022-09" db="EMBL/GenBank/DDBJ databases">
        <title>A Global Phylogenomic Analysis of the Shiitake Genus Lentinula.</title>
        <authorList>
            <consortium name="DOE Joint Genome Institute"/>
            <person name="Sierra-Patev S."/>
            <person name="Min B."/>
            <person name="Naranjo-Ortiz M."/>
            <person name="Looney B."/>
            <person name="Konkel Z."/>
            <person name="Slot J.C."/>
            <person name="Sakamoto Y."/>
            <person name="Steenwyk J.L."/>
            <person name="Rokas A."/>
            <person name="Carro J."/>
            <person name="Camarero S."/>
            <person name="Ferreira P."/>
            <person name="Molpeceres G."/>
            <person name="Ruiz-Duenas F.J."/>
            <person name="Serrano A."/>
            <person name="Henrissat B."/>
            <person name="Drula E."/>
            <person name="Hughes K.W."/>
            <person name="Mata J.L."/>
            <person name="Ishikawa N.K."/>
            <person name="Vargas-Isla R."/>
            <person name="Ushijima S."/>
            <person name="Smith C.A."/>
            <person name="Ahrendt S."/>
            <person name="Andreopoulos W."/>
            <person name="He G."/>
            <person name="Labutti K."/>
            <person name="Lipzen A."/>
            <person name="Ng V."/>
            <person name="Riley R."/>
            <person name="Sandor L."/>
            <person name="Barry K."/>
            <person name="Martinez A.T."/>
            <person name="Xiao Y."/>
            <person name="Gibbons J.G."/>
            <person name="Terashima K."/>
            <person name="Grigoriev I.V."/>
            <person name="Hibbett D.S."/>
        </authorList>
    </citation>
    <scope>NUCLEOTIDE SEQUENCE</scope>
    <source>
        <strain evidence="1">TMI1499</strain>
    </source>
</reference>
<dbReference type="Proteomes" id="UP001163835">
    <property type="component" value="Unassembled WGS sequence"/>
</dbReference>
<dbReference type="EMBL" id="MU794971">
    <property type="protein sequence ID" value="KAJ3814319.1"/>
    <property type="molecule type" value="Genomic_DNA"/>
</dbReference>
<protein>
    <submittedName>
        <fullName evidence="1">Uncharacterized protein</fullName>
    </submittedName>
</protein>
<accession>A0ACC1UCD0</accession>